<feature type="compositionally biased region" description="Basic and acidic residues" evidence="2">
    <location>
        <begin position="638"/>
        <end position="661"/>
    </location>
</feature>
<dbReference type="InterPro" id="IPR007146">
    <property type="entry name" value="Sas10/Utp3/C1D"/>
</dbReference>
<evidence type="ECO:0000256" key="1">
    <source>
        <dbReference type="ARBA" id="ARBA00022553"/>
    </source>
</evidence>
<evidence type="ECO:0000313" key="5">
    <source>
        <dbReference type="Proteomes" id="UP000030747"/>
    </source>
</evidence>
<dbReference type="AlphaFoldDB" id="U6KVW8"/>
<evidence type="ECO:0000256" key="2">
    <source>
        <dbReference type="SAM" id="MobiDB-lite"/>
    </source>
</evidence>
<dbReference type="OrthoDB" id="203440at2759"/>
<name>U6KVW8_EIMTE</name>
<feature type="region of interest" description="Disordered" evidence="2">
    <location>
        <begin position="711"/>
        <end position="746"/>
    </location>
</feature>
<proteinExistence type="predicted"/>
<dbReference type="Pfam" id="PF09368">
    <property type="entry name" value="Sas10"/>
    <property type="match status" value="1"/>
</dbReference>
<dbReference type="GO" id="GO:0000462">
    <property type="term" value="P:maturation of SSU-rRNA from tricistronic rRNA transcript (SSU-rRNA, 5.8S rRNA, LSU-rRNA)"/>
    <property type="evidence" value="ECO:0007669"/>
    <property type="project" value="TreeGrafter"/>
</dbReference>
<dbReference type="EMBL" id="HG675479">
    <property type="protein sequence ID" value="CDJ41068.1"/>
    <property type="molecule type" value="Genomic_DNA"/>
</dbReference>
<dbReference type="Pfam" id="PF04000">
    <property type="entry name" value="Sas10_Utp3"/>
    <property type="match status" value="1"/>
</dbReference>
<feature type="compositionally biased region" description="Basic and acidic residues" evidence="2">
    <location>
        <begin position="152"/>
        <end position="189"/>
    </location>
</feature>
<dbReference type="VEuPathDB" id="ToxoDB:ETH2_1546600"/>
<reference evidence="4" key="2">
    <citation type="submission" date="2013-10" db="EMBL/GenBank/DDBJ databases">
        <authorList>
            <person name="Aslett M."/>
        </authorList>
    </citation>
    <scope>NUCLEOTIDE SEQUENCE [LARGE SCALE GENOMIC DNA]</scope>
    <source>
        <strain evidence="4">Houghton</strain>
    </source>
</reference>
<dbReference type="VEuPathDB" id="ToxoDB:ETH_00018900"/>
<gene>
    <name evidence="4" type="ORF">ETH_00018900</name>
</gene>
<feature type="region of interest" description="Disordered" evidence="2">
    <location>
        <begin position="550"/>
        <end position="569"/>
    </location>
</feature>
<feature type="compositionally biased region" description="Acidic residues" evidence="2">
    <location>
        <begin position="393"/>
        <end position="404"/>
    </location>
</feature>
<protein>
    <recommendedName>
        <fullName evidence="3">Sas10 C-terminal domain-containing protein</fullName>
    </recommendedName>
</protein>
<dbReference type="Proteomes" id="UP000030747">
    <property type="component" value="Unassembled WGS sequence"/>
</dbReference>
<dbReference type="OMA" id="KSMKPVW"/>
<feature type="region of interest" description="Disordered" evidence="2">
    <location>
        <begin position="612"/>
        <end position="677"/>
    </location>
</feature>
<dbReference type="PANTHER" id="PTHR13237">
    <property type="entry name" value="SOMETHING ABOUT SILENCING PROTEIN 10-RELATED"/>
    <property type="match status" value="1"/>
</dbReference>
<feature type="compositionally biased region" description="Acidic residues" evidence="2">
    <location>
        <begin position="72"/>
        <end position="110"/>
    </location>
</feature>
<keyword evidence="5" id="KW-1185">Reference proteome</keyword>
<feature type="domain" description="Sas10 C-terminal" evidence="3">
    <location>
        <begin position="672"/>
        <end position="745"/>
    </location>
</feature>
<feature type="compositionally biased region" description="Low complexity" evidence="2">
    <location>
        <begin position="10"/>
        <end position="36"/>
    </location>
</feature>
<feature type="compositionally biased region" description="Basic and acidic residues" evidence="2">
    <location>
        <begin position="716"/>
        <end position="729"/>
    </location>
</feature>
<evidence type="ECO:0000259" key="3">
    <source>
        <dbReference type="Pfam" id="PF09368"/>
    </source>
</evidence>
<dbReference type="PANTHER" id="PTHR13237:SF9">
    <property type="entry name" value="NEUROGUIDIN"/>
    <property type="match status" value="1"/>
</dbReference>
<evidence type="ECO:0000313" key="4">
    <source>
        <dbReference type="EMBL" id="CDJ41068.1"/>
    </source>
</evidence>
<keyword evidence="1" id="KW-0597">Phosphoprotein</keyword>
<feature type="region of interest" description="Disordered" evidence="2">
    <location>
        <begin position="1"/>
        <end position="210"/>
    </location>
</feature>
<dbReference type="RefSeq" id="XP_013231818.1">
    <property type="nucleotide sequence ID" value="XM_013376364.1"/>
</dbReference>
<dbReference type="GeneID" id="25252913"/>
<feature type="compositionally biased region" description="Acidic residues" evidence="2">
    <location>
        <begin position="137"/>
        <end position="151"/>
    </location>
</feature>
<dbReference type="GO" id="GO:0032040">
    <property type="term" value="C:small-subunit processome"/>
    <property type="evidence" value="ECO:0007669"/>
    <property type="project" value="TreeGrafter"/>
</dbReference>
<feature type="region of interest" description="Disordered" evidence="2">
    <location>
        <begin position="389"/>
        <end position="419"/>
    </location>
</feature>
<reference evidence="4" key="1">
    <citation type="submission" date="2013-10" db="EMBL/GenBank/DDBJ databases">
        <title>Genomic analysis of the causative agents of coccidiosis in chickens.</title>
        <authorList>
            <person name="Reid A.J."/>
            <person name="Blake D."/>
            <person name="Billington K."/>
            <person name="Browne H."/>
            <person name="Dunn M."/>
            <person name="Hung S."/>
            <person name="Kawahara F."/>
            <person name="Miranda-Saavedra D."/>
            <person name="Mourier T."/>
            <person name="Nagra H."/>
            <person name="Otto T.D."/>
            <person name="Rawlings N."/>
            <person name="Sanchez A."/>
            <person name="Sanders M."/>
            <person name="Subramaniam C."/>
            <person name="Tay Y."/>
            <person name="Dear P."/>
            <person name="Doerig C."/>
            <person name="Gruber A."/>
            <person name="Parkinson J."/>
            <person name="Shirley M."/>
            <person name="Wan K.L."/>
            <person name="Berriman M."/>
            <person name="Tomley F."/>
            <person name="Pain A."/>
        </authorList>
    </citation>
    <scope>NUCLEOTIDE SEQUENCE [LARGE SCALE GENOMIC DNA]</scope>
    <source>
        <strain evidence="4">Houghton</strain>
    </source>
</reference>
<sequence length="746" mass="82529">MARGKRGAGRRPAASSRSTAASRGASRGGAAASANAEYMSDSSEDFLPLSGGRKGEQDSEDETTMMQQMGFEDAEDTASDEDEEESTEGGSPESEEGSDDDDQDDVDASDDAAANSAPSSDEETRTAWGRKAKDFYDEGSDEESSEDEEELQERAAEAVRVTEVEEMEGVREEHFGADPRSIEALKKLLDMQGKSLPQQQKGADKKAAEGTEQEMLWQARLDAEVGAILDGFAVSTEQQQQQKPQAAAAGLSEDELKEIVNTAHPELEGLLQELRDSLKEINQKVEPLITLAKAKRFLTQEGVSLLDAKNQLLLSYLTYLAYYILLKAHGVPIATHPVLERLIETKLLLQKLRPIEAALKPQLQRLLSSAREGSHGSAAPRARPEAFAAVGESDGDESGDDNGDESASGSEASDVEGDETKLSPQMIEMEHIADNASASRRAARELQRAAARLKKSEMVRAVKEMTGDAPEEVGIERWLAAKAHKEAAREAGLVGDDEDMQLMRRSLSKKERKVQAAQRALFERRAALSVGSTLEDLSIFCEEELGGVGEDDDGPFDLQSRGKGKEKTRGRGMLSHYLNAAKQAAEENKKLNKAFAEKLVIARQQNLQHLNRKNHKEMDKSAPKKTTAGSEESEDEEFARLVEETKVRKEKKKQQMKEKAEQFLPESEPEFEGRRHVTKEIMANRGLVRKRKKYEGNARVHNRMKFERKTKKLKSLRPEMRAVEDRSYEGEVSGLRANLKRSRTLN</sequence>
<organism evidence="4 5">
    <name type="scientific">Eimeria tenella</name>
    <name type="common">Coccidian parasite</name>
    <dbReference type="NCBI Taxonomy" id="5802"/>
    <lineage>
        <taxon>Eukaryota</taxon>
        <taxon>Sar</taxon>
        <taxon>Alveolata</taxon>
        <taxon>Apicomplexa</taxon>
        <taxon>Conoidasida</taxon>
        <taxon>Coccidia</taxon>
        <taxon>Eucoccidiorida</taxon>
        <taxon>Eimeriorina</taxon>
        <taxon>Eimeriidae</taxon>
        <taxon>Eimeria</taxon>
    </lineage>
</organism>
<dbReference type="InterPro" id="IPR018972">
    <property type="entry name" value="Sas10_C_dom"/>
</dbReference>
<accession>U6KVW8</accession>